<comment type="caution">
    <text evidence="1">The sequence shown here is derived from an EMBL/GenBank/DDBJ whole genome shotgun (WGS) entry which is preliminary data.</text>
</comment>
<evidence type="ECO:0000313" key="1">
    <source>
        <dbReference type="EMBL" id="GFR15467.1"/>
    </source>
</evidence>
<evidence type="ECO:0000313" key="2">
    <source>
        <dbReference type="Proteomes" id="UP000887116"/>
    </source>
</evidence>
<dbReference type="EMBL" id="BMAO01007377">
    <property type="protein sequence ID" value="GFR15467.1"/>
    <property type="molecule type" value="Genomic_DNA"/>
</dbReference>
<name>A0A8X6H1T1_TRICU</name>
<dbReference type="AlphaFoldDB" id="A0A8X6H1T1"/>
<organism evidence="1 2">
    <name type="scientific">Trichonephila clavata</name>
    <name type="common">Joro spider</name>
    <name type="synonym">Nephila clavata</name>
    <dbReference type="NCBI Taxonomy" id="2740835"/>
    <lineage>
        <taxon>Eukaryota</taxon>
        <taxon>Metazoa</taxon>
        <taxon>Ecdysozoa</taxon>
        <taxon>Arthropoda</taxon>
        <taxon>Chelicerata</taxon>
        <taxon>Arachnida</taxon>
        <taxon>Araneae</taxon>
        <taxon>Araneomorphae</taxon>
        <taxon>Entelegynae</taxon>
        <taxon>Araneoidea</taxon>
        <taxon>Nephilidae</taxon>
        <taxon>Trichonephila</taxon>
    </lineage>
</organism>
<accession>A0A8X6H1T1</accession>
<reference evidence="1" key="1">
    <citation type="submission" date="2020-07" db="EMBL/GenBank/DDBJ databases">
        <title>Multicomponent nature underlies the extraordinary mechanical properties of spider dragline silk.</title>
        <authorList>
            <person name="Kono N."/>
            <person name="Nakamura H."/>
            <person name="Mori M."/>
            <person name="Yoshida Y."/>
            <person name="Ohtoshi R."/>
            <person name="Malay A.D."/>
            <person name="Moran D.A.P."/>
            <person name="Tomita M."/>
            <person name="Numata K."/>
            <person name="Arakawa K."/>
        </authorList>
    </citation>
    <scope>NUCLEOTIDE SEQUENCE</scope>
</reference>
<sequence length="118" mass="13299">MFPAVLMMVSLVERASFVKRFYENKENASAAILEIHPRKSLLCGPMSTKGIRTMIKRFEYTDKLGIQAGRGCKRVTPVLVDGAKTAVDAQSDFRVLCACSFSRDRLFLQHRPKSTQKT</sequence>
<dbReference type="Proteomes" id="UP000887116">
    <property type="component" value="Unassembled WGS sequence"/>
</dbReference>
<protein>
    <submittedName>
        <fullName evidence="1">Uncharacterized protein</fullName>
    </submittedName>
</protein>
<keyword evidence="2" id="KW-1185">Reference proteome</keyword>
<proteinExistence type="predicted"/>
<gene>
    <name evidence="1" type="ORF">TNCT_65351</name>
</gene>